<dbReference type="RefSeq" id="WP_381178716.1">
    <property type="nucleotide sequence ID" value="NZ_JBHSFK010000021.1"/>
</dbReference>
<name>A0ABV9AUK3_9ACTN</name>
<accession>A0ABV9AUK3</accession>
<keyword evidence="2" id="KW-1185">Reference proteome</keyword>
<dbReference type="Proteomes" id="UP001595839">
    <property type="component" value="Unassembled WGS sequence"/>
</dbReference>
<reference evidence="2" key="1">
    <citation type="journal article" date="2019" name="Int. J. Syst. Evol. Microbiol.">
        <title>The Global Catalogue of Microorganisms (GCM) 10K type strain sequencing project: providing services to taxonomists for standard genome sequencing and annotation.</title>
        <authorList>
            <consortium name="The Broad Institute Genomics Platform"/>
            <consortium name="The Broad Institute Genome Sequencing Center for Infectious Disease"/>
            <person name="Wu L."/>
            <person name="Ma J."/>
        </authorList>
    </citation>
    <scope>NUCLEOTIDE SEQUENCE [LARGE SCALE GENOMIC DNA]</scope>
    <source>
        <strain evidence="2">CGMCC 4.7177</strain>
    </source>
</reference>
<proteinExistence type="predicted"/>
<dbReference type="EMBL" id="JBHSFK010000021">
    <property type="protein sequence ID" value="MFC4503609.1"/>
    <property type="molecule type" value="Genomic_DNA"/>
</dbReference>
<comment type="caution">
    <text evidence="1">The sequence shown here is derived from an EMBL/GenBank/DDBJ whole genome shotgun (WGS) entry which is preliminary data.</text>
</comment>
<evidence type="ECO:0000313" key="1">
    <source>
        <dbReference type="EMBL" id="MFC4503609.1"/>
    </source>
</evidence>
<gene>
    <name evidence="1" type="ORF">ACFPIH_29535</name>
</gene>
<organism evidence="1 2">
    <name type="scientific">Streptomyces vulcanius</name>
    <dbReference type="NCBI Taxonomy" id="1441876"/>
    <lineage>
        <taxon>Bacteria</taxon>
        <taxon>Bacillati</taxon>
        <taxon>Actinomycetota</taxon>
        <taxon>Actinomycetes</taxon>
        <taxon>Kitasatosporales</taxon>
        <taxon>Streptomycetaceae</taxon>
        <taxon>Streptomyces</taxon>
    </lineage>
</organism>
<protein>
    <submittedName>
        <fullName evidence="1">Uncharacterized protein</fullName>
    </submittedName>
</protein>
<evidence type="ECO:0000313" key="2">
    <source>
        <dbReference type="Proteomes" id="UP001595839"/>
    </source>
</evidence>
<sequence>MDVADFVIGNLTEQIVTYQQVAASMRDDLMALPDEERAEAEEAASVLRHVGSGSTRPLLPLSVVRKAAP</sequence>